<organism evidence="2 3">
    <name type="scientific">Helianthus annuus</name>
    <name type="common">Common sunflower</name>
    <dbReference type="NCBI Taxonomy" id="4232"/>
    <lineage>
        <taxon>Eukaryota</taxon>
        <taxon>Viridiplantae</taxon>
        <taxon>Streptophyta</taxon>
        <taxon>Embryophyta</taxon>
        <taxon>Tracheophyta</taxon>
        <taxon>Spermatophyta</taxon>
        <taxon>Magnoliopsida</taxon>
        <taxon>eudicotyledons</taxon>
        <taxon>Gunneridae</taxon>
        <taxon>Pentapetalae</taxon>
        <taxon>asterids</taxon>
        <taxon>campanulids</taxon>
        <taxon>Asterales</taxon>
        <taxon>Asteraceae</taxon>
        <taxon>Asteroideae</taxon>
        <taxon>Heliantheae alliance</taxon>
        <taxon>Heliantheae</taxon>
        <taxon>Helianthus</taxon>
    </lineage>
</organism>
<evidence type="ECO:0000313" key="2">
    <source>
        <dbReference type="EMBL" id="OTF86646.1"/>
    </source>
</evidence>
<evidence type="ECO:0000256" key="1">
    <source>
        <dbReference type="SAM" id="MobiDB-lite"/>
    </source>
</evidence>
<dbReference type="Proteomes" id="UP000215914">
    <property type="component" value="Chromosome 17"/>
</dbReference>
<protein>
    <submittedName>
        <fullName evidence="2">Uncharacterized protein</fullName>
    </submittedName>
</protein>
<accession>A0A251RQK3</accession>
<reference evidence="3" key="1">
    <citation type="journal article" date="2017" name="Nature">
        <title>The sunflower genome provides insights into oil metabolism, flowering and Asterid evolution.</title>
        <authorList>
            <person name="Badouin H."/>
            <person name="Gouzy J."/>
            <person name="Grassa C.J."/>
            <person name="Murat F."/>
            <person name="Staton S.E."/>
            <person name="Cottret L."/>
            <person name="Lelandais-Briere C."/>
            <person name="Owens G.L."/>
            <person name="Carrere S."/>
            <person name="Mayjonade B."/>
            <person name="Legrand L."/>
            <person name="Gill N."/>
            <person name="Kane N.C."/>
            <person name="Bowers J.E."/>
            <person name="Hubner S."/>
            <person name="Bellec A."/>
            <person name="Berard A."/>
            <person name="Berges H."/>
            <person name="Blanchet N."/>
            <person name="Boniface M.C."/>
            <person name="Brunel D."/>
            <person name="Catrice O."/>
            <person name="Chaidir N."/>
            <person name="Claudel C."/>
            <person name="Donnadieu C."/>
            <person name="Faraut T."/>
            <person name="Fievet G."/>
            <person name="Helmstetter N."/>
            <person name="King M."/>
            <person name="Knapp S.J."/>
            <person name="Lai Z."/>
            <person name="Le Paslier M.C."/>
            <person name="Lippi Y."/>
            <person name="Lorenzon L."/>
            <person name="Mandel J.R."/>
            <person name="Marage G."/>
            <person name="Marchand G."/>
            <person name="Marquand E."/>
            <person name="Bret-Mestries E."/>
            <person name="Morien E."/>
            <person name="Nambeesan S."/>
            <person name="Nguyen T."/>
            <person name="Pegot-Espagnet P."/>
            <person name="Pouilly N."/>
            <person name="Raftis F."/>
            <person name="Sallet E."/>
            <person name="Schiex T."/>
            <person name="Thomas J."/>
            <person name="Vandecasteele C."/>
            <person name="Vares D."/>
            <person name="Vear F."/>
            <person name="Vautrin S."/>
            <person name="Crespi M."/>
            <person name="Mangin B."/>
            <person name="Burke J.M."/>
            <person name="Salse J."/>
            <person name="Munos S."/>
            <person name="Vincourt P."/>
            <person name="Rieseberg L.H."/>
            <person name="Langlade N.B."/>
        </authorList>
    </citation>
    <scope>NUCLEOTIDE SEQUENCE [LARGE SCALE GENOMIC DNA]</scope>
    <source>
        <strain evidence="3">cv. SF193</strain>
    </source>
</reference>
<proteinExistence type="predicted"/>
<evidence type="ECO:0000313" key="3">
    <source>
        <dbReference type="Proteomes" id="UP000215914"/>
    </source>
</evidence>
<name>A0A251RQK3_HELAN</name>
<dbReference type="AlphaFoldDB" id="A0A251RQK3"/>
<dbReference type="EMBL" id="CM007906">
    <property type="protein sequence ID" value="OTF86646.1"/>
    <property type="molecule type" value="Genomic_DNA"/>
</dbReference>
<sequence length="162" mass="18695">MARNARRGKHYQLDGIRRGRPGVSPQTLILTKSSKLKLKSSPNRLHDYKFVISIERGVISLTLDELGEAWRRRSNGIKARIRLAWMKGANSNLGNCVAIRISIMKARSRNGSLGECRESRMKIKHRTRTEHTLNKASATLFCRYSKRRIKSHYVYHLNCKSF</sequence>
<feature type="compositionally biased region" description="Basic residues" evidence="1">
    <location>
        <begin position="1"/>
        <end position="10"/>
    </location>
</feature>
<dbReference type="InParanoid" id="A0A251RQK3"/>
<feature type="region of interest" description="Disordered" evidence="1">
    <location>
        <begin position="1"/>
        <end position="20"/>
    </location>
</feature>
<keyword evidence="3" id="KW-1185">Reference proteome</keyword>
<gene>
    <name evidence="2" type="ORF">HannXRQ_Chr17g0553021</name>
</gene>